<dbReference type="Pfam" id="PF07559">
    <property type="entry name" value="FlgE_D2"/>
    <property type="match status" value="1"/>
</dbReference>
<comment type="caution">
    <text evidence="9">The sequence shown here is derived from an EMBL/GenBank/DDBJ whole genome shotgun (WGS) entry which is preliminary data.</text>
</comment>
<evidence type="ECO:0000256" key="4">
    <source>
        <dbReference type="ARBA" id="ARBA00023143"/>
    </source>
</evidence>
<accession>A0A843YGB1</accession>
<keyword evidence="4 5" id="KW-0975">Bacterial flagellum</keyword>
<dbReference type="InterPro" id="IPR001444">
    <property type="entry name" value="Flag_bb_rod_N"/>
</dbReference>
<comment type="similarity">
    <text evidence="2 5">Belongs to the flagella basal body rod proteins family.</text>
</comment>
<dbReference type="GO" id="GO:0009424">
    <property type="term" value="C:bacterial-type flagellum hook"/>
    <property type="evidence" value="ECO:0007669"/>
    <property type="project" value="TreeGrafter"/>
</dbReference>
<keyword evidence="9" id="KW-0966">Cell projection</keyword>
<dbReference type="InterPro" id="IPR010930">
    <property type="entry name" value="Flg_bb/hook_C_dom"/>
</dbReference>
<reference evidence="9 10" key="1">
    <citation type="submission" date="2019-10" db="EMBL/GenBank/DDBJ databases">
        <title>Epibacterium sp. nov., isolated from seawater.</title>
        <authorList>
            <person name="Zhang X."/>
            <person name="Li N."/>
        </authorList>
    </citation>
    <scope>NUCLEOTIDE SEQUENCE [LARGE SCALE GENOMIC DNA]</scope>
    <source>
        <strain evidence="9 10">SM1979</strain>
    </source>
</reference>
<dbReference type="EMBL" id="WIBF01000003">
    <property type="protein sequence ID" value="MQQ08169.1"/>
    <property type="molecule type" value="Genomic_DNA"/>
</dbReference>
<evidence type="ECO:0000256" key="2">
    <source>
        <dbReference type="ARBA" id="ARBA00009677"/>
    </source>
</evidence>
<name>A0A843YGB1_9RHOB</name>
<evidence type="ECO:0000313" key="9">
    <source>
        <dbReference type="EMBL" id="MQQ08169.1"/>
    </source>
</evidence>
<dbReference type="Pfam" id="PF06429">
    <property type="entry name" value="Flg_bbr_C"/>
    <property type="match status" value="1"/>
</dbReference>
<gene>
    <name evidence="9" type="ORF">GFB49_06875</name>
</gene>
<evidence type="ECO:0000313" key="10">
    <source>
        <dbReference type="Proteomes" id="UP000444174"/>
    </source>
</evidence>
<dbReference type="AlphaFoldDB" id="A0A843YGB1"/>
<dbReference type="SUPFAM" id="SSF117143">
    <property type="entry name" value="Flagellar hook protein flgE"/>
    <property type="match status" value="1"/>
</dbReference>
<dbReference type="Gene3D" id="2.60.98.20">
    <property type="entry name" value="Flagellar hook protein FlgE"/>
    <property type="match status" value="1"/>
</dbReference>
<feature type="domain" description="Flagellar hook protein FlgE D2" evidence="8">
    <location>
        <begin position="190"/>
        <end position="314"/>
    </location>
</feature>
<keyword evidence="9" id="KW-0969">Cilium</keyword>
<evidence type="ECO:0000256" key="1">
    <source>
        <dbReference type="ARBA" id="ARBA00004117"/>
    </source>
</evidence>
<proteinExistence type="inferred from homology"/>
<dbReference type="Proteomes" id="UP000444174">
    <property type="component" value="Unassembled WGS sequence"/>
</dbReference>
<comment type="function">
    <text evidence="5">A flexible structure which links the flagellar filament to the drive apparatus in the basal body.</text>
</comment>
<evidence type="ECO:0000256" key="3">
    <source>
        <dbReference type="ARBA" id="ARBA00019015"/>
    </source>
</evidence>
<dbReference type="PANTHER" id="PTHR30435">
    <property type="entry name" value="FLAGELLAR PROTEIN"/>
    <property type="match status" value="1"/>
</dbReference>
<dbReference type="GO" id="GO:0009425">
    <property type="term" value="C:bacterial-type flagellum basal body"/>
    <property type="evidence" value="ECO:0007669"/>
    <property type="project" value="UniProtKB-SubCell"/>
</dbReference>
<dbReference type="GO" id="GO:0005829">
    <property type="term" value="C:cytosol"/>
    <property type="evidence" value="ECO:0007669"/>
    <property type="project" value="TreeGrafter"/>
</dbReference>
<organism evidence="9 10">
    <name type="scientific">Tritonibacter litoralis</name>
    <dbReference type="NCBI Taxonomy" id="2662264"/>
    <lineage>
        <taxon>Bacteria</taxon>
        <taxon>Pseudomonadati</taxon>
        <taxon>Pseudomonadota</taxon>
        <taxon>Alphaproteobacteria</taxon>
        <taxon>Rhodobacterales</taxon>
        <taxon>Paracoccaceae</taxon>
        <taxon>Tritonibacter</taxon>
    </lineage>
</organism>
<evidence type="ECO:0000256" key="5">
    <source>
        <dbReference type="RuleBase" id="RU362116"/>
    </source>
</evidence>
<dbReference type="Pfam" id="PF00460">
    <property type="entry name" value="Flg_bb_rod"/>
    <property type="match status" value="1"/>
</dbReference>
<dbReference type="PANTHER" id="PTHR30435:SF1">
    <property type="entry name" value="FLAGELLAR HOOK PROTEIN FLGE"/>
    <property type="match status" value="1"/>
</dbReference>
<dbReference type="InterPro" id="IPR020013">
    <property type="entry name" value="Flagellar_FlgE/F/G"/>
</dbReference>
<keyword evidence="10" id="KW-1185">Reference proteome</keyword>
<feature type="domain" description="Flagellar basal-body/hook protein C-terminal" evidence="7">
    <location>
        <begin position="391"/>
        <end position="433"/>
    </location>
</feature>
<evidence type="ECO:0000259" key="7">
    <source>
        <dbReference type="Pfam" id="PF06429"/>
    </source>
</evidence>
<evidence type="ECO:0000259" key="6">
    <source>
        <dbReference type="Pfam" id="PF00460"/>
    </source>
</evidence>
<keyword evidence="9" id="KW-0282">Flagellum</keyword>
<dbReference type="NCBIfam" id="TIGR03506">
    <property type="entry name" value="FlgEFG_subfam"/>
    <property type="match status" value="1"/>
</dbReference>
<dbReference type="InterPro" id="IPR037058">
    <property type="entry name" value="Falgellar_hook_FlgE_sf"/>
</dbReference>
<dbReference type="InterPro" id="IPR019776">
    <property type="entry name" value="Flagellar_basal_body_rod_CS"/>
</dbReference>
<dbReference type="InterPro" id="IPR037925">
    <property type="entry name" value="FlgE/F/G-like"/>
</dbReference>
<sequence>MTISSSLNAGVAGLTANAARLATISDNISNSSTPGYKRVQSDFNSLVIGSSGSGYTAGGVRATSSRVIDEQGSRVGTNNATDLAINGRGMLPVANITEVESGILNPAMLLTSTGSFNTNDDGVLTTESGLVLMGWPALPDGSIPNFPRDTTSGLEPIVLNRSQLSSEPTTEVNLGINLPATSTEAGGTPDPADTTTTIAYYDNLGRAEGITVEFEATVPASGTSNEWTMRLTDSASGGALIGEYTLTFNDSQTDGGSLASVTAISGGAYDATTGSVIVNVAGGAIEVDVGLIGRSNGLTQLGDEWVAANISRDGAPAGNIVDVQIDQNGFVLASFDSGITRTVYQVPLVDVPNMNGLQTLDRQTFLPTTDSGSFFLWDAGSGPVGDVASFALEESNADVATELTQMITTQRAYSSSAKVIQTVDEMLQETTNIKR</sequence>
<evidence type="ECO:0000259" key="8">
    <source>
        <dbReference type="Pfam" id="PF07559"/>
    </source>
</evidence>
<comment type="subcellular location">
    <subcellularLocation>
        <location evidence="1 5">Bacterial flagellum basal body</location>
    </subcellularLocation>
</comment>
<dbReference type="GO" id="GO:0071978">
    <property type="term" value="P:bacterial-type flagellum-dependent swarming motility"/>
    <property type="evidence" value="ECO:0007669"/>
    <property type="project" value="TreeGrafter"/>
</dbReference>
<dbReference type="PROSITE" id="PS00588">
    <property type="entry name" value="FLAGELLA_BB_ROD"/>
    <property type="match status" value="1"/>
</dbReference>
<dbReference type="InterPro" id="IPR011491">
    <property type="entry name" value="FlgE_D2"/>
</dbReference>
<feature type="domain" description="Flagellar basal body rod protein N-terminal" evidence="6">
    <location>
        <begin position="7"/>
        <end position="37"/>
    </location>
</feature>
<protein>
    <recommendedName>
        <fullName evidence="3 5">Flagellar hook protein FlgE</fullName>
    </recommendedName>
</protein>